<dbReference type="InterPro" id="IPR008545">
    <property type="entry name" value="Web"/>
</dbReference>
<keyword evidence="5" id="KW-1185">Reference proteome</keyword>
<evidence type="ECO:0000256" key="1">
    <source>
        <dbReference type="ARBA" id="ARBA00005485"/>
    </source>
</evidence>
<dbReference type="OrthoDB" id="852135at2759"/>
<accession>A0A2Z7AQG2</accession>
<proteinExistence type="inferred from homology"/>
<gene>
    <name evidence="4" type="ORF">F511_06624</name>
</gene>
<name>A0A2Z7AQG2_9LAMI</name>
<comment type="similarity">
    <text evidence="1">Belongs to the WEB family.</text>
</comment>
<dbReference type="GO" id="GO:0009904">
    <property type="term" value="P:chloroplast accumulation movement"/>
    <property type="evidence" value="ECO:0007669"/>
    <property type="project" value="TreeGrafter"/>
</dbReference>
<feature type="region of interest" description="Disordered" evidence="3">
    <location>
        <begin position="236"/>
        <end position="268"/>
    </location>
</feature>
<evidence type="ECO:0000256" key="2">
    <source>
        <dbReference type="ARBA" id="ARBA00023054"/>
    </source>
</evidence>
<sequence length="297" mass="34047">MELQKRMAELEMIKDNLKQAKDDATQSWLDSRPLIDELETMQAELSSAKDRVAKAEATIFELQAQLETINTRIQSAKEGEERCHVMISDINQAQHKTQEEMEQHKAKTDDKRRRKSKLKQVLRLKKQTLEALELTLEAIKLESEAFGTSAAQALHHINNSEATNIMMELSQEEYNLLKKRASEQISTAEWRISVSQEEKLAAENTRDSAFARLQKLNPSKGYTPRNIDGRIVGEEDMTTKPAKVKSPAGRGVDKKNVNTTKPNDDKTKNKNYLVKRKTSVLVRIKTFFVRKLSKYFN</sequence>
<dbReference type="PANTHER" id="PTHR32054:SF70">
    <property type="entry name" value="OS07G0620100 PROTEIN"/>
    <property type="match status" value="1"/>
</dbReference>
<dbReference type="Proteomes" id="UP000250235">
    <property type="component" value="Unassembled WGS sequence"/>
</dbReference>
<dbReference type="GO" id="GO:0005829">
    <property type="term" value="C:cytosol"/>
    <property type="evidence" value="ECO:0007669"/>
    <property type="project" value="TreeGrafter"/>
</dbReference>
<reference evidence="4 5" key="1">
    <citation type="journal article" date="2015" name="Proc. Natl. Acad. Sci. U.S.A.">
        <title>The resurrection genome of Boea hygrometrica: A blueprint for survival of dehydration.</title>
        <authorList>
            <person name="Xiao L."/>
            <person name="Yang G."/>
            <person name="Zhang L."/>
            <person name="Yang X."/>
            <person name="Zhao S."/>
            <person name="Ji Z."/>
            <person name="Zhou Q."/>
            <person name="Hu M."/>
            <person name="Wang Y."/>
            <person name="Chen M."/>
            <person name="Xu Y."/>
            <person name="Jin H."/>
            <person name="Xiao X."/>
            <person name="Hu G."/>
            <person name="Bao F."/>
            <person name="Hu Y."/>
            <person name="Wan P."/>
            <person name="Li L."/>
            <person name="Deng X."/>
            <person name="Kuang T."/>
            <person name="Xiang C."/>
            <person name="Zhu J.K."/>
            <person name="Oliver M.J."/>
            <person name="He Y."/>
        </authorList>
    </citation>
    <scope>NUCLEOTIDE SEQUENCE [LARGE SCALE GENOMIC DNA]</scope>
    <source>
        <strain evidence="5">cv. XS01</strain>
    </source>
</reference>
<evidence type="ECO:0000313" key="5">
    <source>
        <dbReference type="Proteomes" id="UP000250235"/>
    </source>
</evidence>
<feature type="region of interest" description="Disordered" evidence="3">
    <location>
        <begin position="94"/>
        <end position="115"/>
    </location>
</feature>
<organism evidence="4 5">
    <name type="scientific">Dorcoceras hygrometricum</name>
    <dbReference type="NCBI Taxonomy" id="472368"/>
    <lineage>
        <taxon>Eukaryota</taxon>
        <taxon>Viridiplantae</taxon>
        <taxon>Streptophyta</taxon>
        <taxon>Embryophyta</taxon>
        <taxon>Tracheophyta</taxon>
        <taxon>Spermatophyta</taxon>
        <taxon>Magnoliopsida</taxon>
        <taxon>eudicotyledons</taxon>
        <taxon>Gunneridae</taxon>
        <taxon>Pentapetalae</taxon>
        <taxon>asterids</taxon>
        <taxon>lamiids</taxon>
        <taxon>Lamiales</taxon>
        <taxon>Gesneriaceae</taxon>
        <taxon>Didymocarpoideae</taxon>
        <taxon>Trichosporeae</taxon>
        <taxon>Loxocarpinae</taxon>
        <taxon>Dorcoceras</taxon>
    </lineage>
</organism>
<dbReference type="GO" id="GO:0009903">
    <property type="term" value="P:chloroplast avoidance movement"/>
    <property type="evidence" value="ECO:0007669"/>
    <property type="project" value="TreeGrafter"/>
</dbReference>
<evidence type="ECO:0000313" key="4">
    <source>
        <dbReference type="EMBL" id="KZV23100.1"/>
    </source>
</evidence>
<dbReference type="Pfam" id="PF05701">
    <property type="entry name" value="WEMBL"/>
    <property type="match status" value="1"/>
</dbReference>
<dbReference type="EMBL" id="KV013955">
    <property type="protein sequence ID" value="KZV23100.1"/>
    <property type="molecule type" value="Genomic_DNA"/>
</dbReference>
<dbReference type="AlphaFoldDB" id="A0A2Z7AQG2"/>
<dbReference type="PANTHER" id="PTHR32054">
    <property type="entry name" value="HEAVY CHAIN, PUTATIVE, EXPRESSED-RELATED-RELATED"/>
    <property type="match status" value="1"/>
</dbReference>
<keyword evidence="2" id="KW-0175">Coiled coil</keyword>
<feature type="compositionally biased region" description="Basic and acidic residues" evidence="3">
    <location>
        <begin position="251"/>
        <end position="268"/>
    </location>
</feature>
<feature type="compositionally biased region" description="Basic and acidic residues" evidence="3">
    <location>
        <begin position="96"/>
        <end position="111"/>
    </location>
</feature>
<protein>
    <submittedName>
        <fullName evidence="4">Uncharacterized protein</fullName>
    </submittedName>
</protein>
<evidence type="ECO:0000256" key="3">
    <source>
        <dbReference type="SAM" id="MobiDB-lite"/>
    </source>
</evidence>